<comment type="caution">
    <text evidence="3">The sequence shown here is derived from an EMBL/GenBank/DDBJ whole genome shotgun (WGS) entry which is preliminary data.</text>
</comment>
<evidence type="ECO:0000256" key="1">
    <source>
        <dbReference type="PROSITE-ProRule" id="PRU01076"/>
    </source>
</evidence>
<reference evidence="3 4" key="1">
    <citation type="journal article" date="2012" name="FEBS Lett.">
        <title>Anammox organism KSU-1 expresses a NirK-type copper-containing nitrite reductase instead of a NirS-type with cytochrome cd1.</title>
        <authorList>
            <person name="Hira D."/>
            <person name="Toh H."/>
            <person name="Migita C.T."/>
            <person name="Okubo H."/>
            <person name="Nishiyama T."/>
            <person name="Hattori M."/>
            <person name="Furukawa K."/>
            <person name="Fujii T."/>
        </authorList>
    </citation>
    <scope>NUCLEOTIDE SEQUENCE [LARGE SCALE GENOMIC DNA]</scope>
</reference>
<protein>
    <recommendedName>
        <fullName evidence="2">SpoVT-AbrB domain-containing protein</fullName>
    </recommendedName>
</protein>
<dbReference type="Proteomes" id="UP000002985">
    <property type="component" value="Unassembled WGS sequence"/>
</dbReference>
<dbReference type="AlphaFoldDB" id="I3IMP2"/>
<accession>I3IMP2</accession>
<dbReference type="InterPro" id="IPR007159">
    <property type="entry name" value="SpoVT-AbrB_dom"/>
</dbReference>
<evidence type="ECO:0000259" key="2">
    <source>
        <dbReference type="PROSITE" id="PS51740"/>
    </source>
</evidence>
<dbReference type="Gene3D" id="2.10.260.10">
    <property type="match status" value="1"/>
</dbReference>
<dbReference type="NCBIfam" id="TIGR01439">
    <property type="entry name" value="lp_hng_hel_AbrB"/>
    <property type="match status" value="1"/>
</dbReference>
<evidence type="ECO:0000313" key="3">
    <source>
        <dbReference type="EMBL" id="GAB62987.1"/>
    </source>
</evidence>
<dbReference type="SUPFAM" id="SSF89447">
    <property type="entry name" value="AbrB/MazE/MraZ-like"/>
    <property type="match status" value="1"/>
</dbReference>
<proteinExistence type="predicted"/>
<gene>
    <name evidence="3" type="ORF">KSU1_C1391</name>
</gene>
<dbReference type="OrthoDB" id="199467at2"/>
<dbReference type="EMBL" id="BAFH01000003">
    <property type="protein sequence ID" value="GAB62987.1"/>
    <property type="molecule type" value="Genomic_DNA"/>
</dbReference>
<dbReference type="InterPro" id="IPR037914">
    <property type="entry name" value="SpoVT-AbrB_sf"/>
</dbReference>
<keyword evidence="4" id="KW-1185">Reference proteome</keyword>
<name>I3IMP2_9BACT</name>
<dbReference type="GO" id="GO:0003677">
    <property type="term" value="F:DNA binding"/>
    <property type="evidence" value="ECO:0007669"/>
    <property type="project" value="UniProtKB-UniRule"/>
</dbReference>
<dbReference type="SMART" id="SM00966">
    <property type="entry name" value="SpoVT_AbrB"/>
    <property type="match status" value="1"/>
</dbReference>
<feature type="domain" description="SpoVT-AbrB" evidence="2">
    <location>
        <begin position="2"/>
        <end position="45"/>
    </location>
</feature>
<dbReference type="Pfam" id="PF04014">
    <property type="entry name" value="MazE_antitoxin"/>
    <property type="match status" value="1"/>
</dbReference>
<keyword evidence="1" id="KW-0238">DNA-binding</keyword>
<evidence type="ECO:0000313" key="4">
    <source>
        <dbReference type="Proteomes" id="UP000002985"/>
    </source>
</evidence>
<sequence>MEHILKVSPKGQITLPKKLRDALEIEDVIEIELKDRKGIVKKPTTEDIAGCFKKYASKKKITIVKAIKKATDMVAHEIATKNN</sequence>
<organism evidence="3 4">
    <name type="scientific">Candidatus Jettenia caeni</name>
    <dbReference type="NCBI Taxonomy" id="247490"/>
    <lineage>
        <taxon>Bacteria</taxon>
        <taxon>Pseudomonadati</taxon>
        <taxon>Planctomycetota</taxon>
        <taxon>Candidatus Brocadiia</taxon>
        <taxon>Candidatus Brocadiales</taxon>
        <taxon>Candidatus Brocadiaceae</taxon>
        <taxon>Candidatus Jettenia</taxon>
    </lineage>
</organism>
<dbReference type="PROSITE" id="PS51740">
    <property type="entry name" value="SPOVT_ABRB"/>
    <property type="match status" value="1"/>
</dbReference>